<feature type="chain" id="PRO_5004719837" description="SEA domain-containing protein" evidence="1">
    <location>
        <begin position="27"/>
        <end position="151"/>
    </location>
</feature>
<evidence type="ECO:0000313" key="3">
    <source>
        <dbReference type="Proteomes" id="UP000030746"/>
    </source>
</evidence>
<feature type="signal peptide" evidence="1">
    <location>
        <begin position="1"/>
        <end position="26"/>
    </location>
</feature>
<dbReference type="Proteomes" id="UP000030746">
    <property type="component" value="Unassembled WGS sequence"/>
</dbReference>
<dbReference type="HOGENOM" id="CLU_1733567_0_0_1"/>
<dbReference type="RefSeq" id="XP_009053618.1">
    <property type="nucleotide sequence ID" value="XM_009055370.1"/>
</dbReference>
<dbReference type="CTD" id="20238359"/>
<name>V4C2M3_LOTGI</name>
<reference evidence="2 3" key="1">
    <citation type="journal article" date="2013" name="Nature">
        <title>Insights into bilaterian evolution from three spiralian genomes.</title>
        <authorList>
            <person name="Simakov O."/>
            <person name="Marletaz F."/>
            <person name="Cho S.J."/>
            <person name="Edsinger-Gonzales E."/>
            <person name="Havlak P."/>
            <person name="Hellsten U."/>
            <person name="Kuo D.H."/>
            <person name="Larsson T."/>
            <person name="Lv J."/>
            <person name="Arendt D."/>
            <person name="Savage R."/>
            <person name="Osoegawa K."/>
            <person name="de Jong P."/>
            <person name="Grimwood J."/>
            <person name="Chapman J.A."/>
            <person name="Shapiro H."/>
            <person name="Aerts A."/>
            <person name="Otillar R.P."/>
            <person name="Terry A.Y."/>
            <person name="Boore J.L."/>
            <person name="Grigoriev I.V."/>
            <person name="Lindberg D.R."/>
            <person name="Seaver E.C."/>
            <person name="Weisblat D.A."/>
            <person name="Putnam N.H."/>
            <person name="Rokhsar D.S."/>
        </authorList>
    </citation>
    <scope>NUCLEOTIDE SEQUENCE [LARGE SCALE GENOMIC DNA]</scope>
</reference>
<proteinExistence type="predicted"/>
<evidence type="ECO:0008006" key="4">
    <source>
        <dbReference type="Google" id="ProtNLM"/>
    </source>
</evidence>
<organism evidence="2 3">
    <name type="scientific">Lottia gigantea</name>
    <name type="common">Giant owl limpet</name>
    <dbReference type="NCBI Taxonomy" id="225164"/>
    <lineage>
        <taxon>Eukaryota</taxon>
        <taxon>Metazoa</taxon>
        <taxon>Spiralia</taxon>
        <taxon>Lophotrochozoa</taxon>
        <taxon>Mollusca</taxon>
        <taxon>Gastropoda</taxon>
        <taxon>Patellogastropoda</taxon>
        <taxon>Lottioidea</taxon>
        <taxon>Lottiidae</taxon>
        <taxon>Lottia</taxon>
    </lineage>
</organism>
<gene>
    <name evidence="2" type="ORF">LOTGIDRAFT_160319</name>
</gene>
<accession>V4C2M3</accession>
<protein>
    <recommendedName>
        <fullName evidence="4">SEA domain-containing protein</fullName>
    </recommendedName>
</protein>
<dbReference type="OrthoDB" id="6104988at2759"/>
<keyword evidence="1" id="KW-0732">Signal</keyword>
<evidence type="ECO:0000256" key="1">
    <source>
        <dbReference type="SAM" id="SignalP"/>
    </source>
</evidence>
<dbReference type="AlphaFoldDB" id="V4C2M3"/>
<dbReference type="EMBL" id="KB201611">
    <property type="protein sequence ID" value="ESO95774.1"/>
    <property type="molecule type" value="Genomic_DNA"/>
</dbReference>
<dbReference type="KEGG" id="lgi:LOTGIDRAFT_160319"/>
<sequence>MAFSYSEKICLSAFCLFVILVQISSGCSPIPGDGIDKIEKKFYYSDLVVYGKVLAHFEEDKPMYDSVYTALMEVYCTFKGNPVPQKINISEAASSKANSLTIGLTTNNNVLKRSTSNIQGAQDTSDFNKTFGNVDGNMICKKSQMKAFGMM</sequence>
<keyword evidence="3" id="KW-1185">Reference proteome</keyword>
<dbReference type="GeneID" id="20238359"/>
<evidence type="ECO:0000313" key="2">
    <source>
        <dbReference type="EMBL" id="ESO95774.1"/>
    </source>
</evidence>